<evidence type="ECO:0000313" key="2">
    <source>
        <dbReference type="Proteomes" id="UP000009144"/>
    </source>
</evidence>
<keyword evidence="1" id="KW-0969">Cilium</keyword>
<dbReference type="AlphaFoldDB" id="I1XLB0"/>
<dbReference type="Gene3D" id="3.30.160.170">
    <property type="entry name" value="FlaG-like"/>
    <property type="match status" value="1"/>
</dbReference>
<sequence>MTTNDFIVKTDSLSLQTSGNIQQGSNVPAEVVSGLAATQRVNPLSQPNSLSQQLEATEEQIAAIQDRVVELNSYMQNLNRSLQFSIDQQSGDTIIKVIDSETDELIRQIPAEELLVLRSSLEEYRGMLLEMTV</sequence>
<protein>
    <submittedName>
        <fullName evidence="1">Flagellar protein FlaG protein</fullName>
    </submittedName>
</protein>
<accession>I1XLB0</accession>
<dbReference type="KEGG" id="mej:Q7A_2379"/>
<keyword evidence="1" id="KW-0282">Flagellum</keyword>
<reference evidence="1 2" key="2">
    <citation type="journal article" date="2013" name="Int. J. Syst. Evol. Microbiol.">
        <title>Methylophaga nitratireducenticrescens sp. nov. and Methylophaga frappieri sp. nov., isolated from the biofilm of the methanol-fed denitrification system treating the seawater at the Montreal Biodome.</title>
        <authorList>
            <person name="Villeneuve C."/>
            <person name="Martineau C."/>
            <person name="Mauffrey F."/>
            <person name="Villemur R."/>
        </authorList>
    </citation>
    <scope>NUCLEOTIDE SEQUENCE [LARGE SCALE GENOMIC DNA]</scope>
    <source>
        <strain evidence="1 2">JAM1</strain>
    </source>
</reference>
<dbReference type="Pfam" id="PF03646">
    <property type="entry name" value="FlaG"/>
    <property type="match status" value="1"/>
</dbReference>
<dbReference type="Proteomes" id="UP000009144">
    <property type="component" value="Chromosome"/>
</dbReference>
<proteinExistence type="predicted"/>
<dbReference type="RefSeq" id="WP_014707544.1">
    <property type="nucleotide sequence ID" value="NC_017857.3"/>
</dbReference>
<dbReference type="InterPro" id="IPR005186">
    <property type="entry name" value="FlaG"/>
</dbReference>
<dbReference type="OrthoDB" id="5741693at2"/>
<dbReference type="HOGENOM" id="CLU_1904277_0_0_6"/>
<organism evidence="1 2">
    <name type="scientific">Methylophaga nitratireducenticrescens</name>
    <dbReference type="NCBI Taxonomy" id="754476"/>
    <lineage>
        <taxon>Bacteria</taxon>
        <taxon>Pseudomonadati</taxon>
        <taxon>Pseudomonadota</taxon>
        <taxon>Gammaproteobacteria</taxon>
        <taxon>Thiotrichales</taxon>
        <taxon>Piscirickettsiaceae</taxon>
        <taxon>Methylophaga</taxon>
    </lineage>
</organism>
<name>I1XLB0_METNJ</name>
<dbReference type="InterPro" id="IPR035924">
    <property type="entry name" value="FlaG-like_sf"/>
</dbReference>
<keyword evidence="2" id="KW-1185">Reference proteome</keyword>
<dbReference type="SUPFAM" id="SSF160214">
    <property type="entry name" value="FlaG-like"/>
    <property type="match status" value="1"/>
</dbReference>
<dbReference type="PANTHER" id="PTHR37166:SF1">
    <property type="entry name" value="PROTEIN FLAG"/>
    <property type="match status" value="1"/>
</dbReference>
<keyword evidence="1" id="KW-0966">Cell projection</keyword>
<gene>
    <name evidence="1" type="ordered locus">Q7A_2379</name>
</gene>
<dbReference type="STRING" id="754476.Q7A_2379"/>
<dbReference type="PATRIC" id="fig|754476.3.peg.2342"/>
<dbReference type="eggNOG" id="COG1334">
    <property type="taxonomic scope" value="Bacteria"/>
</dbReference>
<reference evidence="1 2" key="1">
    <citation type="journal article" date="2012" name="J. Bacteriol.">
        <title>Complete genome sequences of Methylophaga sp. strain JAM1 and Methylophaga sp. strain JAM7.</title>
        <authorList>
            <person name="Villeneuve C."/>
            <person name="Martineau C."/>
            <person name="Mauffrey F."/>
            <person name="Villemur R."/>
        </authorList>
    </citation>
    <scope>NUCLEOTIDE SEQUENCE [LARGE SCALE GENOMIC DNA]</scope>
    <source>
        <strain evidence="1 2">JAM1</strain>
    </source>
</reference>
<evidence type="ECO:0000313" key="1">
    <source>
        <dbReference type="EMBL" id="AFI85179.1"/>
    </source>
</evidence>
<dbReference type="PANTHER" id="PTHR37166">
    <property type="entry name" value="PROTEIN FLAG"/>
    <property type="match status" value="1"/>
</dbReference>
<dbReference type="EMBL" id="CP003390">
    <property type="protein sequence ID" value="AFI85179.1"/>
    <property type="molecule type" value="Genomic_DNA"/>
</dbReference>